<dbReference type="SUPFAM" id="SSF101386">
    <property type="entry name" value="all-alpha NTP pyrophosphatases"/>
    <property type="match status" value="2"/>
</dbReference>
<evidence type="ECO:0000313" key="6">
    <source>
        <dbReference type="EMBL" id="CDE30003.1"/>
    </source>
</evidence>
<dbReference type="GO" id="GO:0046081">
    <property type="term" value="P:dUTP catabolic process"/>
    <property type="evidence" value="ECO:0007669"/>
    <property type="project" value="TreeGrafter"/>
</dbReference>
<dbReference type="InterPro" id="IPR048011">
    <property type="entry name" value="NTP-PPase_MazG-like_C"/>
</dbReference>
<evidence type="ECO:0000259" key="5">
    <source>
        <dbReference type="Pfam" id="PF03819"/>
    </source>
</evidence>
<accession>R7GTC1</accession>
<comment type="catalytic activity">
    <reaction evidence="1">
        <text>ATP + H2O = AMP + diphosphate + H(+)</text>
        <dbReference type="Rhea" id="RHEA:14245"/>
        <dbReference type="ChEBI" id="CHEBI:15377"/>
        <dbReference type="ChEBI" id="CHEBI:15378"/>
        <dbReference type="ChEBI" id="CHEBI:30616"/>
        <dbReference type="ChEBI" id="CHEBI:33019"/>
        <dbReference type="ChEBI" id="CHEBI:456215"/>
        <dbReference type="EC" id="3.6.1.8"/>
    </reaction>
</comment>
<dbReference type="PANTHER" id="PTHR30522:SF0">
    <property type="entry name" value="NUCLEOSIDE TRIPHOSPHATE PYROPHOSPHOHYDROLASE"/>
    <property type="match status" value="1"/>
</dbReference>
<dbReference type="GO" id="GO:0046052">
    <property type="term" value="P:UTP catabolic process"/>
    <property type="evidence" value="ECO:0007669"/>
    <property type="project" value="TreeGrafter"/>
</dbReference>
<organism evidence="6">
    <name type="scientific">Leyella stercorea CAG:629</name>
    <dbReference type="NCBI Taxonomy" id="1263103"/>
    <lineage>
        <taxon>Bacteria</taxon>
        <taxon>Pseudomonadati</taxon>
        <taxon>Bacteroidota</taxon>
        <taxon>Bacteroidia</taxon>
        <taxon>Bacteroidales</taxon>
        <taxon>Prevotellaceae</taxon>
        <taxon>Leyella</taxon>
    </lineage>
</organism>
<dbReference type="InterPro" id="IPR004518">
    <property type="entry name" value="MazG-like_dom"/>
</dbReference>
<dbReference type="GO" id="GO:0006950">
    <property type="term" value="P:response to stress"/>
    <property type="evidence" value="ECO:0007669"/>
    <property type="project" value="UniProtKB-ARBA"/>
</dbReference>
<dbReference type="NCBIfam" id="TIGR00444">
    <property type="entry name" value="mazG"/>
    <property type="match status" value="1"/>
</dbReference>
<dbReference type="AlphaFoldDB" id="R7GTC1"/>
<dbReference type="FunFam" id="1.10.287.1080:FF:000003">
    <property type="entry name" value="Nucleoside triphosphate pyrophosphohydrolase"/>
    <property type="match status" value="1"/>
</dbReference>
<proteinExistence type="inferred from homology"/>
<dbReference type="Gene3D" id="1.10.287.1080">
    <property type="entry name" value="MazG-like"/>
    <property type="match status" value="2"/>
</dbReference>
<dbReference type="PANTHER" id="PTHR30522">
    <property type="entry name" value="NUCLEOSIDE TRIPHOSPHATE PYROPHOSPHOHYDROLASE"/>
    <property type="match status" value="1"/>
</dbReference>
<dbReference type="InterPro" id="IPR011551">
    <property type="entry name" value="NTP_PyrPHydrolase_MazG"/>
</dbReference>
<protein>
    <recommendedName>
        <fullName evidence="4">Nucleoside triphosphate pyrophosphohydrolase</fullName>
        <ecNumber evidence="3">3.6.1.8</ecNumber>
    </recommendedName>
</protein>
<dbReference type="Proteomes" id="UP000018072">
    <property type="component" value="Unassembled WGS sequence"/>
</dbReference>
<dbReference type="CDD" id="cd11529">
    <property type="entry name" value="NTP-PPase_MazG_Cterm"/>
    <property type="match status" value="1"/>
</dbReference>
<evidence type="ECO:0000256" key="2">
    <source>
        <dbReference type="ARBA" id="ARBA00061115"/>
    </source>
</evidence>
<dbReference type="FunFam" id="1.10.287.1080:FF:000001">
    <property type="entry name" value="Nucleoside triphosphate pyrophosphohydrolase"/>
    <property type="match status" value="1"/>
</dbReference>
<feature type="domain" description="NTP pyrophosphohydrolase MazG-like" evidence="5">
    <location>
        <begin position="199"/>
        <end position="256"/>
    </location>
</feature>
<name>R7GTC1_9BACT</name>
<feature type="domain" description="NTP pyrophosphohydrolase MazG-like" evidence="5">
    <location>
        <begin position="38"/>
        <end position="110"/>
    </location>
</feature>
<dbReference type="Pfam" id="PF03819">
    <property type="entry name" value="MazG"/>
    <property type="match status" value="2"/>
</dbReference>
<reference evidence="6" key="1">
    <citation type="submission" date="2012-11" db="EMBL/GenBank/DDBJ databases">
        <title>Dependencies among metagenomic species, viruses, plasmids and units of genetic variation.</title>
        <authorList>
            <person name="Nielsen H.B."/>
            <person name="Almeida M."/>
            <person name="Juncker A.S."/>
            <person name="Rasmussen S."/>
            <person name="Li J."/>
            <person name="Sunagawa S."/>
            <person name="Plichta D."/>
            <person name="Gautier L."/>
            <person name="Le Chatelier E."/>
            <person name="Peletier E."/>
            <person name="Bonde I."/>
            <person name="Nielsen T."/>
            <person name="Manichanh C."/>
            <person name="Arumugam M."/>
            <person name="Batto J."/>
            <person name="Santos M.B.Q.D."/>
            <person name="Blom N."/>
            <person name="Borruel N."/>
            <person name="Burgdorf K.S."/>
            <person name="Boumezbeur F."/>
            <person name="Casellas F."/>
            <person name="Dore J."/>
            <person name="Guarner F."/>
            <person name="Hansen T."/>
            <person name="Hildebrand F."/>
            <person name="Kaas R.S."/>
            <person name="Kennedy S."/>
            <person name="Kristiansen K."/>
            <person name="Kultima J.R."/>
            <person name="Leonard P."/>
            <person name="Levenez F."/>
            <person name="Lund O."/>
            <person name="Moumen B."/>
            <person name="Le Paslier D."/>
            <person name="Pons N."/>
            <person name="Pedersen O."/>
            <person name="Prifti E."/>
            <person name="Qin J."/>
            <person name="Raes J."/>
            <person name="Tap J."/>
            <person name="Tims S."/>
            <person name="Ussery D.W."/>
            <person name="Yamada T."/>
            <person name="MetaHit consortium"/>
            <person name="Renault P."/>
            <person name="Sicheritz-Ponten T."/>
            <person name="Bork P."/>
            <person name="Wang J."/>
            <person name="Brunak S."/>
            <person name="Ehrlich S.D."/>
        </authorList>
    </citation>
    <scope>NUCLEOTIDE SEQUENCE [LARGE SCALE GENOMIC DNA]</scope>
</reference>
<dbReference type="InterPro" id="IPR048015">
    <property type="entry name" value="NTP-PPase_MazG-like_N"/>
</dbReference>
<dbReference type="GO" id="GO:0046061">
    <property type="term" value="P:dATP catabolic process"/>
    <property type="evidence" value="ECO:0007669"/>
    <property type="project" value="TreeGrafter"/>
</dbReference>
<evidence type="ECO:0000256" key="1">
    <source>
        <dbReference type="ARBA" id="ARBA00052141"/>
    </source>
</evidence>
<dbReference type="GO" id="GO:0046047">
    <property type="term" value="P:TTP catabolic process"/>
    <property type="evidence" value="ECO:0007669"/>
    <property type="project" value="TreeGrafter"/>
</dbReference>
<comment type="similarity">
    <text evidence="2">Belongs to the nucleoside triphosphate pyrophosphohydrolase family.</text>
</comment>
<evidence type="ECO:0000256" key="4">
    <source>
        <dbReference type="ARBA" id="ARBA00074799"/>
    </source>
</evidence>
<dbReference type="NCBIfam" id="NF007113">
    <property type="entry name" value="PRK09562.1"/>
    <property type="match status" value="1"/>
</dbReference>
<sequence>MEFYIEIMHTREEKLKAFGRMLDVLDTLREKCPWDRKQTNESLRPNTIEETYELCDALLKDDEPNICKELGDVLLHVGFYARIGEEKGEFDIADVCDKLVDKLIYRHPHVYHPSQVGAPDPKPLPYGEQADEHLEDTAKTSQQVTEKWEQLKLKEKDGNKSVLAGVPDALPSLIKAYRVQDKARNVGFDWEDKGDVWAKVREELDELEAELRREDKERSTEEFGDFLFSLINAARLYKINPDTALEKTNAKFIRRFNYIEQHSIKIGKPLKDMTLGEMDALWNEAKNNE</sequence>
<dbReference type="GO" id="GO:0006203">
    <property type="term" value="P:dGTP catabolic process"/>
    <property type="evidence" value="ECO:0007669"/>
    <property type="project" value="TreeGrafter"/>
</dbReference>
<dbReference type="GO" id="GO:0046076">
    <property type="term" value="P:dTTP catabolic process"/>
    <property type="evidence" value="ECO:0007669"/>
    <property type="project" value="TreeGrafter"/>
</dbReference>
<dbReference type="CDD" id="cd11528">
    <property type="entry name" value="NTP-PPase_MazG_Nterm"/>
    <property type="match status" value="1"/>
</dbReference>
<dbReference type="EMBL" id="CBIT010000021">
    <property type="protein sequence ID" value="CDE30003.1"/>
    <property type="molecule type" value="Genomic_DNA"/>
</dbReference>
<comment type="caution">
    <text evidence="6">The sequence shown here is derived from an EMBL/GenBank/DDBJ whole genome shotgun (WGS) entry which is preliminary data.</text>
</comment>
<evidence type="ECO:0000256" key="3">
    <source>
        <dbReference type="ARBA" id="ARBA00066372"/>
    </source>
</evidence>
<dbReference type="GO" id="GO:0047693">
    <property type="term" value="F:ATP diphosphatase activity"/>
    <property type="evidence" value="ECO:0007669"/>
    <property type="project" value="UniProtKB-EC"/>
</dbReference>
<gene>
    <name evidence="6" type="ORF">BN741_00591</name>
</gene>
<dbReference type="STRING" id="1263103.BN741_00591"/>
<dbReference type="EC" id="3.6.1.8" evidence="3"/>